<accession>A0A8J5GAC3</accession>
<evidence type="ECO:0000313" key="4">
    <source>
        <dbReference type="Proteomes" id="UP000734854"/>
    </source>
</evidence>
<feature type="transmembrane region" description="Helical" evidence="1">
    <location>
        <begin position="86"/>
        <end position="110"/>
    </location>
</feature>
<dbReference type="AlphaFoldDB" id="A0A8J5GAC3"/>
<keyword evidence="1" id="KW-1133">Transmembrane helix</keyword>
<organism evidence="2 4">
    <name type="scientific">Zingiber officinale</name>
    <name type="common">Ginger</name>
    <name type="synonym">Amomum zingiber</name>
    <dbReference type="NCBI Taxonomy" id="94328"/>
    <lineage>
        <taxon>Eukaryota</taxon>
        <taxon>Viridiplantae</taxon>
        <taxon>Streptophyta</taxon>
        <taxon>Embryophyta</taxon>
        <taxon>Tracheophyta</taxon>
        <taxon>Spermatophyta</taxon>
        <taxon>Magnoliopsida</taxon>
        <taxon>Liliopsida</taxon>
        <taxon>Zingiberales</taxon>
        <taxon>Zingiberaceae</taxon>
        <taxon>Zingiber</taxon>
    </lineage>
</organism>
<feature type="transmembrane region" description="Helical" evidence="1">
    <location>
        <begin position="12"/>
        <end position="34"/>
    </location>
</feature>
<proteinExistence type="predicted"/>
<dbReference type="Proteomes" id="UP000734854">
    <property type="component" value="Unassembled WGS sequence"/>
</dbReference>
<sequence length="309" mass="35117">MRPSLCRSCLAFALKFLHFLQTFVGASVLIYSLWVLNRWRRHDYLSFDLPDLPAPWFVCVSMGVGILICLISLIGYLAAETVYGCCLCFHAILTVMLIVLEVAVVGQLMLNKHWEEELPYDSTGELKHLRVFIEDNMDIFTWVAVCVIATQASIQLALSLLLTLILRATTAHRRVTYDSDEDFVVIRQPLLDPKGVGPSTSIDVRRSYYDNWNSRMRQKGIVYYGSNGYFKPMPGTVARLLTNKMFCMGSTKVNSHKTLHLRWIQEKEDGDISLFIVAALAFVPSLLAELKANSFYGSTYISSIFLLRY</sequence>
<keyword evidence="1" id="KW-0472">Membrane</keyword>
<reference evidence="2 4" key="1">
    <citation type="submission" date="2020-08" db="EMBL/GenBank/DDBJ databases">
        <title>Plant Genome Project.</title>
        <authorList>
            <person name="Zhang R.-G."/>
        </authorList>
    </citation>
    <scope>NUCLEOTIDE SEQUENCE [LARGE SCALE GENOMIC DNA]</scope>
    <source>
        <tissue evidence="2">Rhizome</tissue>
    </source>
</reference>
<evidence type="ECO:0000313" key="2">
    <source>
        <dbReference type="EMBL" id="KAG6499069.1"/>
    </source>
</evidence>
<evidence type="ECO:0000256" key="1">
    <source>
        <dbReference type="SAM" id="Phobius"/>
    </source>
</evidence>
<dbReference type="EMBL" id="JACMSC010000011">
    <property type="protein sequence ID" value="KAG6499069.1"/>
    <property type="molecule type" value="Genomic_DNA"/>
</dbReference>
<evidence type="ECO:0008006" key="5">
    <source>
        <dbReference type="Google" id="ProtNLM"/>
    </source>
</evidence>
<dbReference type="EMBL" id="JACMSC010000011">
    <property type="protein sequence ID" value="KAG6499072.1"/>
    <property type="molecule type" value="Genomic_DNA"/>
</dbReference>
<feature type="transmembrane region" description="Helical" evidence="1">
    <location>
        <begin position="54"/>
        <end position="79"/>
    </location>
</feature>
<keyword evidence="4" id="KW-1185">Reference proteome</keyword>
<keyword evidence="1" id="KW-0812">Transmembrane</keyword>
<name>A0A8J5GAC3_ZINOF</name>
<evidence type="ECO:0000313" key="3">
    <source>
        <dbReference type="EMBL" id="KAG6499072.1"/>
    </source>
</evidence>
<comment type="caution">
    <text evidence="2">The sequence shown here is derived from an EMBL/GenBank/DDBJ whole genome shotgun (WGS) entry which is preliminary data.</text>
</comment>
<gene>
    <name evidence="2" type="ORF">ZIOFF_038825</name>
    <name evidence="3" type="ORF">ZIOFF_038828</name>
</gene>
<feature type="transmembrane region" description="Helical" evidence="1">
    <location>
        <begin position="139"/>
        <end position="166"/>
    </location>
</feature>
<protein>
    <recommendedName>
        <fullName evidence="5">Tetraspanin-18</fullName>
    </recommendedName>
</protein>